<sequence>MASAETTSTALTKCLHEALLDLHQSSYPHVPNPPECTRRAAVALILRVRPNYNRWPQSPHAPAAASDQPISVSQQLDDFFAQDWVKHGDPEALFIKRASRVGDRWTGHVALPGGKRDPEDADDRATATRETWEEIGLDLNAENAIPVGNLSERVVTTSFGRTPLMVLCPFIFLLTTSNSPSLKLQPTEVASTHWVSLRALLTPPLRTVELVHVSDRYAKQGGFISRLATRWMTGKMEFSALKLIPTESLYCSSEPGFLPDPNPQEPASLFGTLGISPSEATSSEKARVLLLWGLTLGVMADFLEMLPPHNAVELWKHPTFTAPDLRLLVSILTYSIRKRNAQKVKSVRRSSETAADDTTIALNLDETLLAAGNNDSIDKDAVGGHQHATGILLQGYYDRLRVAIAIFAAWRLLAGSVGSYYLFNWVRRRYLQQAFVMPKLVHYNPRFSFLPSGVALHRASIRNQLLRPLRCRRRPFTQATRKPLARAHDAILDDVFFSRTNTTTLYSGTGTRHGVGHIPGIEGGGSDGDRKPPDERVLKLGKTLRKLSPLLPTILINPLPSELLSPQITLHLFPSTHPHLPNVKGRVLYRAALWTVPVAWSSLPLLGNVKLQVTSERMVRANSVLGCEHAADCGDERLVVRWRTEPRENHVNQSTTRSTNTPALESTSSQQPMSIPPDGLSTSSRSKAGVNKSLSRLLGGDAPIFSLGKEGQFDGLFIFAFDEQGRIAGHTIEHADQANGWDRTAKFVTLTDWLLGKAWGTMEPPTPSLAAQACRDFNNSSCDRRQALQKTSDLRDRKSNS</sequence>
<dbReference type="InterPro" id="IPR000086">
    <property type="entry name" value="NUDIX_hydrolase_dom"/>
</dbReference>
<dbReference type="InterPro" id="IPR031342">
    <property type="entry name" value="Mug163-like"/>
</dbReference>
<dbReference type="Gene3D" id="3.90.79.10">
    <property type="entry name" value="Nucleoside Triphosphate Pyrophosphohydrolase"/>
    <property type="match status" value="1"/>
</dbReference>
<dbReference type="AlphaFoldDB" id="A0A7H8RCV6"/>
<dbReference type="PROSITE" id="PS51462">
    <property type="entry name" value="NUDIX"/>
    <property type="match status" value="1"/>
</dbReference>
<keyword evidence="4" id="KW-1185">Reference proteome</keyword>
<proteinExistence type="predicted"/>
<evidence type="ECO:0000256" key="1">
    <source>
        <dbReference type="SAM" id="MobiDB-lite"/>
    </source>
</evidence>
<dbReference type="KEGG" id="trg:TRUGW13939_11484"/>
<dbReference type="GeneID" id="55998962"/>
<reference evidence="4" key="1">
    <citation type="submission" date="2020-06" db="EMBL/GenBank/DDBJ databases">
        <title>A chromosome-scale genome assembly of Talaromyces rugulosus W13939.</title>
        <authorList>
            <person name="Wang B."/>
            <person name="Guo L."/>
            <person name="Ye K."/>
            <person name="Wang L."/>
        </authorList>
    </citation>
    <scope>NUCLEOTIDE SEQUENCE [LARGE SCALE GENOMIC DNA]</scope>
    <source>
        <strain evidence="4">W13939</strain>
    </source>
</reference>
<feature type="compositionally biased region" description="Polar residues" evidence="1">
    <location>
        <begin position="651"/>
        <end position="673"/>
    </location>
</feature>
<evidence type="ECO:0000259" key="2">
    <source>
        <dbReference type="PROSITE" id="PS51462"/>
    </source>
</evidence>
<name>A0A7H8RCV6_TALRU</name>
<feature type="region of interest" description="Disordered" evidence="1">
    <location>
        <begin position="644"/>
        <end position="687"/>
    </location>
</feature>
<dbReference type="InterPro" id="IPR015797">
    <property type="entry name" value="NUDIX_hydrolase-like_dom_sf"/>
</dbReference>
<dbReference type="EMBL" id="CP055903">
    <property type="protein sequence ID" value="QKX64310.1"/>
    <property type="molecule type" value="Genomic_DNA"/>
</dbReference>
<dbReference type="SUPFAM" id="SSF55811">
    <property type="entry name" value="Nudix"/>
    <property type="match status" value="1"/>
</dbReference>
<evidence type="ECO:0000313" key="3">
    <source>
        <dbReference type="EMBL" id="QKX64310.1"/>
    </source>
</evidence>
<dbReference type="GO" id="GO:0010945">
    <property type="term" value="F:coenzyme A diphosphatase activity"/>
    <property type="evidence" value="ECO:0007669"/>
    <property type="project" value="InterPro"/>
</dbReference>
<accession>A0A7H8RCV6</accession>
<gene>
    <name evidence="3" type="ORF">TRUGW13939_11484</name>
</gene>
<dbReference type="CDD" id="cd03426">
    <property type="entry name" value="NUDIX_CoAse_Nudt7"/>
    <property type="match status" value="1"/>
</dbReference>
<organism evidence="3 4">
    <name type="scientific">Talaromyces rugulosus</name>
    <name type="common">Penicillium rugulosum</name>
    <dbReference type="NCBI Taxonomy" id="121627"/>
    <lineage>
        <taxon>Eukaryota</taxon>
        <taxon>Fungi</taxon>
        <taxon>Dikarya</taxon>
        <taxon>Ascomycota</taxon>
        <taxon>Pezizomycotina</taxon>
        <taxon>Eurotiomycetes</taxon>
        <taxon>Eurotiomycetidae</taxon>
        <taxon>Eurotiales</taxon>
        <taxon>Trichocomaceae</taxon>
        <taxon>Talaromyces</taxon>
        <taxon>Talaromyces sect. Islandici</taxon>
    </lineage>
</organism>
<dbReference type="OrthoDB" id="77989at2759"/>
<dbReference type="RefSeq" id="XP_035350484.1">
    <property type="nucleotide sequence ID" value="XM_035494591.1"/>
</dbReference>
<dbReference type="PANTHER" id="PTHR12992:SF44">
    <property type="entry name" value="NUDIX HYDROLASE DOMAIN-CONTAINING PROTEIN"/>
    <property type="match status" value="1"/>
</dbReference>
<dbReference type="Pfam" id="PF17119">
    <property type="entry name" value="MMU163"/>
    <property type="match status" value="1"/>
</dbReference>
<evidence type="ECO:0000313" key="4">
    <source>
        <dbReference type="Proteomes" id="UP000509510"/>
    </source>
</evidence>
<dbReference type="InterPro" id="IPR045121">
    <property type="entry name" value="CoAse"/>
</dbReference>
<dbReference type="Pfam" id="PF00293">
    <property type="entry name" value="NUDIX"/>
    <property type="match status" value="1"/>
</dbReference>
<dbReference type="PANTHER" id="PTHR12992">
    <property type="entry name" value="NUDIX HYDROLASE"/>
    <property type="match status" value="1"/>
</dbReference>
<feature type="domain" description="Nudix hydrolase" evidence="2">
    <location>
        <begin position="37"/>
        <end position="223"/>
    </location>
</feature>
<dbReference type="Proteomes" id="UP000509510">
    <property type="component" value="Chromosome VI"/>
</dbReference>
<protein>
    <recommendedName>
        <fullName evidence="2">Nudix hydrolase domain-containing protein</fullName>
    </recommendedName>
</protein>